<evidence type="ECO:0000313" key="1">
    <source>
        <dbReference type="EMBL" id="POS03152.1"/>
    </source>
</evidence>
<proteinExistence type="predicted"/>
<name>A0A2S4NBT0_9FLAO</name>
<dbReference type="InterPro" id="IPR008969">
    <property type="entry name" value="CarboxyPept-like_regulatory"/>
</dbReference>
<organism evidence="1 2">
    <name type="scientific">Flavobacterium croceum DSM 17960</name>
    <dbReference type="NCBI Taxonomy" id="1121886"/>
    <lineage>
        <taxon>Bacteria</taxon>
        <taxon>Pseudomonadati</taxon>
        <taxon>Bacteroidota</taxon>
        <taxon>Flavobacteriia</taxon>
        <taxon>Flavobacteriales</taxon>
        <taxon>Flavobacteriaceae</taxon>
        <taxon>Flavobacterium</taxon>
    </lineage>
</organism>
<evidence type="ECO:0008006" key="3">
    <source>
        <dbReference type="Google" id="ProtNLM"/>
    </source>
</evidence>
<evidence type="ECO:0000313" key="2">
    <source>
        <dbReference type="Proteomes" id="UP000237056"/>
    </source>
</evidence>
<protein>
    <recommendedName>
        <fullName evidence="3">Carboxypeptidase-like protein</fullName>
    </recommendedName>
</protein>
<gene>
    <name evidence="1" type="ORF">Q361_101259</name>
</gene>
<dbReference type="InterPro" id="IPR043741">
    <property type="entry name" value="DUF5686"/>
</dbReference>
<accession>A0A2S4NBT0</accession>
<dbReference type="RefSeq" id="WP_103724894.1">
    <property type="nucleotide sequence ID" value="NZ_PQNY01000001.1"/>
</dbReference>
<dbReference type="Proteomes" id="UP000237056">
    <property type="component" value="Unassembled WGS sequence"/>
</dbReference>
<comment type="caution">
    <text evidence="1">The sequence shown here is derived from an EMBL/GenBank/DDBJ whole genome shotgun (WGS) entry which is preliminary data.</text>
</comment>
<keyword evidence="2" id="KW-1185">Reference proteome</keyword>
<dbReference type="OrthoDB" id="604691at2"/>
<dbReference type="EMBL" id="PQNY01000001">
    <property type="protein sequence ID" value="POS03152.1"/>
    <property type="molecule type" value="Genomic_DNA"/>
</dbReference>
<reference evidence="1 2" key="1">
    <citation type="submission" date="2018-01" db="EMBL/GenBank/DDBJ databases">
        <title>Genomic Encyclopedia of Type Strains, Phase I: the one thousand microbial genomes (KMG-I) project.</title>
        <authorList>
            <person name="Goeker M."/>
        </authorList>
    </citation>
    <scope>NUCLEOTIDE SEQUENCE [LARGE SCALE GENOMIC DNA]</scope>
    <source>
        <strain evidence="1 2">DSM 17960</strain>
    </source>
</reference>
<sequence length="828" mass="96679">MIKRFLIVFVLFITTLNWSQKKYSGQVLDFDSSVPVAFAKITYNTKTLYTNWEGKFVFEYQNDKKPLLLSYKGYYDKTYYLPEQKQNLLIKMVALENRDHFEIYSENEVNKILKKVIENRDKNQPERAIPYFEYKNYELATISASPDSISSKIDTIYTKNLFGKTKVKLDSTNYKFKKFIQKQHIYQTEKVNFIQHNNHGTKETVLAARMAGFQKPLYEYLGLSLVPYSLYDRKLDIFEVPVKNPISRDGRKTFVYKMLDTISLKNRKVYRIYFQPKNLKSSNLRGLLFIDAQTYGVAKAYYRIYGVVNINATYTFNYNEEYKLWFPEKRKFHIIKGENAEDISILGNTIKFDSSVKDRIKTDASDHVYLKIESIPFDISLSKKTEFKNKYIKIDVQEAELSKPESYWKTFEKDSTDVRKLTTYTSLDSIVASEKIEKKILFGRRIINGYVPINQIDLDLRSLVKYNNYEGFRFGVGGVTNDKLSTQYKLAAYIGYGLKDHAFKYGITPSYSIDRKTNSWFSVSYIDDLQEIGQIQFLTQNKRFKIYDPRPFNIPTFFNQKVASLFLESKFLPKTDAYFGLSTSQINPLFSYAYQKGDAILDNYKIASTTFSLQWSPFSDFMQTSLGIIEINKRFPKINFQATQAFNHVFGSDFNFTKLEAKVTYDIPYLSGQITSFVWQGGLGFGQIPITHLYSIAPNNLNHDSVLRRVTFAGKNSFETMYYNEFFSSNYTSLHIKHTLKRLEITPDIKPVLSLVTRMAFGSTKDKENHLYKEFNTLEKGYFESGIELNKIWKGFGLVAFYRYGAYQLPNFDDNVAIKVSYYLDLGF</sequence>
<dbReference type="AlphaFoldDB" id="A0A2S4NBT0"/>
<dbReference type="SUPFAM" id="SSF49464">
    <property type="entry name" value="Carboxypeptidase regulatory domain-like"/>
    <property type="match status" value="1"/>
</dbReference>
<dbReference type="Pfam" id="PF18939">
    <property type="entry name" value="DUF5686"/>
    <property type="match status" value="1"/>
</dbReference>